<name>A0A239MJM4_9ACTN</name>
<proteinExistence type="predicted"/>
<dbReference type="InterPro" id="IPR021373">
    <property type="entry name" value="DUF2993"/>
</dbReference>
<reference evidence="1 2" key="1">
    <citation type="submission" date="2017-06" db="EMBL/GenBank/DDBJ databases">
        <authorList>
            <person name="Kim H.J."/>
            <person name="Triplett B.A."/>
        </authorList>
    </citation>
    <scope>NUCLEOTIDE SEQUENCE [LARGE SCALE GENOMIC DNA]</scope>
    <source>
        <strain evidence="1 2">CGMCC 4.1858</strain>
    </source>
</reference>
<keyword evidence="2" id="KW-1185">Reference proteome</keyword>
<dbReference type="Proteomes" id="UP000198280">
    <property type="component" value="Unassembled WGS sequence"/>
</dbReference>
<gene>
    <name evidence="1" type="ORF">SAMN05216252_124132</name>
</gene>
<dbReference type="OrthoDB" id="3215846at2"/>
<evidence type="ECO:0000313" key="1">
    <source>
        <dbReference type="EMBL" id="SNT42334.1"/>
    </source>
</evidence>
<sequence>MRAVRILLVLVVVLGGLFVAADRIAVHFAESEASDRAQQTLGLTSPPGIDIKGFPFLTQVLAEKLDDVEVTADGVQATGTGGQTLRVARFQADLHGVKLGSGFSSAVADTAEGTALVRYEDLAKAAPSGVTIGYGGTSENGKGQVKVGVEVSTPVGTIKRSVVSEVSVTGKGGIKLTAGKIPGLESLPPVVEDLIRERIDFTRALSGLPEGIELRSVTATADGISIAATGTKVVLAQ</sequence>
<dbReference type="AlphaFoldDB" id="A0A239MJM4"/>
<organism evidence="1 2">
    <name type="scientific">Actinacidiphila glaucinigra</name>
    <dbReference type="NCBI Taxonomy" id="235986"/>
    <lineage>
        <taxon>Bacteria</taxon>
        <taxon>Bacillati</taxon>
        <taxon>Actinomycetota</taxon>
        <taxon>Actinomycetes</taxon>
        <taxon>Kitasatosporales</taxon>
        <taxon>Streptomycetaceae</taxon>
        <taxon>Actinacidiphila</taxon>
    </lineage>
</organism>
<dbReference type="Pfam" id="PF11209">
    <property type="entry name" value="LmeA"/>
    <property type="match status" value="1"/>
</dbReference>
<dbReference type="EMBL" id="FZOF01000024">
    <property type="protein sequence ID" value="SNT42334.1"/>
    <property type="molecule type" value="Genomic_DNA"/>
</dbReference>
<dbReference type="RefSeq" id="WP_089227687.1">
    <property type="nucleotide sequence ID" value="NZ_FZOF01000024.1"/>
</dbReference>
<evidence type="ECO:0000313" key="2">
    <source>
        <dbReference type="Proteomes" id="UP000198280"/>
    </source>
</evidence>
<protein>
    <recommendedName>
        <fullName evidence="3">DUF2993 domain-containing protein</fullName>
    </recommendedName>
</protein>
<evidence type="ECO:0008006" key="3">
    <source>
        <dbReference type="Google" id="ProtNLM"/>
    </source>
</evidence>
<accession>A0A239MJM4</accession>